<reference evidence="3" key="2">
    <citation type="journal article" date="2024" name="Plant">
        <title>Genomic evolution and insights into agronomic trait innovations of Sesamum species.</title>
        <authorList>
            <person name="Miao H."/>
            <person name="Wang L."/>
            <person name="Qu L."/>
            <person name="Liu H."/>
            <person name="Sun Y."/>
            <person name="Le M."/>
            <person name="Wang Q."/>
            <person name="Wei S."/>
            <person name="Zheng Y."/>
            <person name="Lin W."/>
            <person name="Duan Y."/>
            <person name="Cao H."/>
            <person name="Xiong S."/>
            <person name="Wang X."/>
            <person name="Wei L."/>
            <person name="Li C."/>
            <person name="Ma Q."/>
            <person name="Ju M."/>
            <person name="Zhao R."/>
            <person name="Li G."/>
            <person name="Mu C."/>
            <person name="Tian Q."/>
            <person name="Mei H."/>
            <person name="Zhang T."/>
            <person name="Gao T."/>
            <person name="Zhang H."/>
        </authorList>
    </citation>
    <scope>NUCLEOTIDE SEQUENCE</scope>
    <source>
        <strain evidence="3">G02</strain>
    </source>
</reference>
<dbReference type="PANTHER" id="PTHR23300:SF0">
    <property type="entry name" value="METHANETHIOL OXIDASE"/>
    <property type="match status" value="1"/>
</dbReference>
<keyword evidence="2" id="KW-0711">Selenium</keyword>
<name>A0AAW2NAI0_SESRA</name>
<evidence type="ECO:0000256" key="1">
    <source>
        <dbReference type="ARBA" id="ARBA00005606"/>
    </source>
</evidence>
<gene>
    <name evidence="3" type="ORF">Sradi_4573200</name>
</gene>
<dbReference type="GO" id="GO:0008430">
    <property type="term" value="F:selenium binding"/>
    <property type="evidence" value="ECO:0007669"/>
    <property type="project" value="InterPro"/>
</dbReference>
<dbReference type="PANTHER" id="PTHR23300">
    <property type="entry name" value="METHANETHIOL OXIDASE"/>
    <property type="match status" value="1"/>
</dbReference>
<dbReference type="InterPro" id="IPR008826">
    <property type="entry name" value="Se-bd"/>
</dbReference>
<proteinExistence type="inferred from homology"/>
<dbReference type="AlphaFoldDB" id="A0AAW2NAI0"/>
<protein>
    <submittedName>
        <fullName evidence="3">Selenium-binding protein 2</fullName>
    </submittedName>
</protein>
<sequence>MTTDLVAVQHTMAENDCCMKGPGYASPLDAMSGPRETLLYVTCFYTGTGRQKADYLATVDVDPSSPTYSKVVHRLRMPYVGDELHHSGWNACSSCHADPLAARRFLVLPCLLSGRIYVTDIQKDLKAPTLHKVIEPHDIIEKTGLGYPHTAHCLASGDIMVSCLGDKEGNAQGSGFFC</sequence>
<reference evidence="3" key="1">
    <citation type="submission" date="2020-06" db="EMBL/GenBank/DDBJ databases">
        <authorList>
            <person name="Li T."/>
            <person name="Hu X."/>
            <person name="Zhang T."/>
            <person name="Song X."/>
            <person name="Zhang H."/>
            <person name="Dai N."/>
            <person name="Sheng W."/>
            <person name="Hou X."/>
            <person name="Wei L."/>
        </authorList>
    </citation>
    <scope>NUCLEOTIDE SEQUENCE</scope>
    <source>
        <strain evidence="3">G02</strain>
        <tissue evidence="3">Leaf</tissue>
    </source>
</reference>
<organism evidence="3">
    <name type="scientific">Sesamum radiatum</name>
    <name type="common">Black benniseed</name>
    <dbReference type="NCBI Taxonomy" id="300843"/>
    <lineage>
        <taxon>Eukaryota</taxon>
        <taxon>Viridiplantae</taxon>
        <taxon>Streptophyta</taxon>
        <taxon>Embryophyta</taxon>
        <taxon>Tracheophyta</taxon>
        <taxon>Spermatophyta</taxon>
        <taxon>Magnoliopsida</taxon>
        <taxon>eudicotyledons</taxon>
        <taxon>Gunneridae</taxon>
        <taxon>Pentapetalae</taxon>
        <taxon>asterids</taxon>
        <taxon>lamiids</taxon>
        <taxon>Lamiales</taxon>
        <taxon>Pedaliaceae</taxon>
        <taxon>Sesamum</taxon>
    </lineage>
</organism>
<accession>A0AAW2NAI0</accession>
<evidence type="ECO:0000256" key="2">
    <source>
        <dbReference type="ARBA" id="ARBA00023266"/>
    </source>
</evidence>
<dbReference type="Pfam" id="PF05694">
    <property type="entry name" value="SBP56"/>
    <property type="match status" value="1"/>
</dbReference>
<comment type="similarity">
    <text evidence="1">Belongs to the selenium-binding protein family.</text>
</comment>
<comment type="caution">
    <text evidence="3">The sequence shown here is derived from an EMBL/GenBank/DDBJ whole genome shotgun (WGS) entry which is preliminary data.</text>
</comment>
<dbReference type="EMBL" id="JACGWJ010000020">
    <property type="protein sequence ID" value="KAL0340564.1"/>
    <property type="molecule type" value="Genomic_DNA"/>
</dbReference>
<evidence type="ECO:0000313" key="3">
    <source>
        <dbReference type="EMBL" id="KAL0340564.1"/>
    </source>
</evidence>